<evidence type="ECO:0000313" key="7">
    <source>
        <dbReference type="Proteomes" id="UP000596977"/>
    </source>
</evidence>
<evidence type="ECO:0000256" key="4">
    <source>
        <dbReference type="ARBA" id="ARBA00023204"/>
    </source>
</evidence>
<dbReference type="GO" id="GO:0043916">
    <property type="term" value="F:DNA-7-methylguanine glycosylase activity"/>
    <property type="evidence" value="ECO:0007669"/>
    <property type="project" value="TreeGrafter"/>
</dbReference>
<dbReference type="EMBL" id="BMKB01000001">
    <property type="protein sequence ID" value="GGA35373.1"/>
    <property type="molecule type" value="Genomic_DNA"/>
</dbReference>
<dbReference type="Gene3D" id="1.10.1670.40">
    <property type="match status" value="1"/>
</dbReference>
<gene>
    <name evidence="6" type="ORF">GCM10011499_00850</name>
</gene>
<dbReference type="InterPro" id="IPR003265">
    <property type="entry name" value="HhH-GPD_domain"/>
</dbReference>
<dbReference type="InterPro" id="IPR011257">
    <property type="entry name" value="DNA_glycosylase"/>
</dbReference>
<dbReference type="Pfam" id="PF00730">
    <property type="entry name" value="HhH-GPD"/>
    <property type="match status" value="1"/>
</dbReference>
<comment type="caution">
    <text evidence="6">The sequence shown here is derived from an EMBL/GenBank/DDBJ whole genome shotgun (WGS) entry which is preliminary data.</text>
</comment>
<evidence type="ECO:0000256" key="2">
    <source>
        <dbReference type="ARBA" id="ARBA00012000"/>
    </source>
</evidence>
<keyword evidence="4" id="KW-0234">DNA repair</keyword>
<keyword evidence="7" id="KW-1185">Reference proteome</keyword>
<evidence type="ECO:0000259" key="5">
    <source>
        <dbReference type="SMART" id="SM00478"/>
    </source>
</evidence>
<keyword evidence="3" id="KW-0227">DNA damage</keyword>
<dbReference type="PANTHER" id="PTHR43003">
    <property type="entry name" value="DNA-3-METHYLADENINE GLYCOSYLASE"/>
    <property type="match status" value="1"/>
</dbReference>
<name>A0A916R727_9HYPH</name>
<dbReference type="InterPro" id="IPR051912">
    <property type="entry name" value="Alkylbase_DNA_Glycosylase/TA"/>
</dbReference>
<dbReference type="SMART" id="SM00478">
    <property type="entry name" value="ENDO3c"/>
    <property type="match status" value="1"/>
</dbReference>
<sequence>MAQADAPTRLHTPQVLAAHLAKLASLDERLAMAVARAGEVQLRISPRGFEGMARIICGQQLSVASARAIWGRVEALGATSASAYLSFDELTLRATGLSRSKFETIRSVAMAIESGELDFDIIDSSEPDPAIERLTRLKGVGPWTAEIYLLFCAGHPDIFPAGDLALQKAVEHAFALKERPGTKTLIEHAAQWSPYRGAAALMFWRYFSAMKNSDAWDAL</sequence>
<dbReference type="AlphaFoldDB" id="A0A916R727"/>
<evidence type="ECO:0000256" key="3">
    <source>
        <dbReference type="ARBA" id="ARBA00022763"/>
    </source>
</evidence>
<protein>
    <recommendedName>
        <fullName evidence="2">DNA-3-methyladenine glycosylase II</fullName>
        <ecNumber evidence="2">3.2.2.21</ecNumber>
    </recommendedName>
</protein>
<dbReference type="PANTHER" id="PTHR43003:SF13">
    <property type="entry name" value="DNA-3-METHYLADENINE GLYCOSYLASE 2"/>
    <property type="match status" value="1"/>
</dbReference>
<dbReference type="GO" id="GO:0006307">
    <property type="term" value="P:DNA alkylation repair"/>
    <property type="evidence" value="ECO:0007669"/>
    <property type="project" value="TreeGrafter"/>
</dbReference>
<dbReference type="Proteomes" id="UP000596977">
    <property type="component" value="Unassembled WGS sequence"/>
</dbReference>
<comment type="catalytic activity">
    <reaction evidence="1">
        <text>Hydrolysis of alkylated DNA, releasing 3-methyladenine, 3-methylguanine, 7-methylguanine and 7-methyladenine.</text>
        <dbReference type="EC" id="3.2.2.21"/>
    </reaction>
</comment>
<proteinExistence type="predicted"/>
<feature type="domain" description="HhH-GPD" evidence="5">
    <location>
        <begin position="57"/>
        <end position="208"/>
    </location>
</feature>
<dbReference type="GO" id="GO:0005737">
    <property type="term" value="C:cytoplasm"/>
    <property type="evidence" value="ECO:0007669"/>
    <property type="project" value="TreeGrafter"/>
</dbReference>
<dbReference type="GO" id="GO:0008725">
    <property type="term" value="F:DNA-3-methyladenine glycosylase activity"/>
    <property type="evidence" value="ECO:0007669"/>
    <property type="project" value="TreeGrafter"/>
</dbReference>
<dbReference type="CDD" id="cd00056">
    <property type="entry name" value="ENDO3c"/>
    <property type="match status" value="1"/>
</dbReference>
<evidence type="ECO:0000313" key="6">
    <source>
        <dbReference type="EMBL" id="GGA35373.1"/>
    </source>
</evidence>
<accession>A0A916R727</accession>
<dbReference type="OrthoDB" id="9785929at2"/>
<evidence type="ECO:0000256" key="1">
    <source>
        <dbReference type="ARBA" id="ARBA00000086"/>
    </source>
</evidence>
<keyword evidence="6" id="KW-0326">Glycosidase</keyword>
<dbReference type="Gene3D" id="1.10.340.30">
    <property type="entry name" value="Hypothetical protein, domain 2"/>
    <property type="match status" value="1"/>
</dbReference>
<dbReference type="RefSeq" id="WP_127072480.1">
    <property type="nucleotide sequence ID" value="NZ_BMKB01000001.1"/>
</dbReference>
<reference evidence="6 7" key="1">
    <citation type="journal article" date="2014" name="Int. J. Syst. Evol. Microbiol.">
        <title>Complete genome sequence of Corynebacterium casei LMG S-19264T (=DSM 44701T), isolated from a smear-ripened cheese.</title>
        <authorList>
            <consortium name="US DOE Joint Genome Institute (JGI-PGF)"/>
            <person name="Walter F."/>
            <person name="Albersmeier A."/>
            <person name="Kalinowski J."/>
            <person name="Ruckert C."/>
        </authorList>
    </citation>
    <scope>NUCLEOTIDE SEQUENCE [LARGE SCALE GENOMIC DNA]</scope>
    <source>
        <strain evidence="6 7">CGMCC 1.15896</strain>
    </source>
</reference>
<dbReference type="GO" id="GO:0006285">
    <property type="term" value="P:base-excision repair, AP site formation"/>
    <property type="evidence" value="ECO:0007669"/>
    <property type="project" value="TreeGrafter"/>
</dbReference>
<organism evidence="6 7">
    <name type="scientific">Pelagibacterium lentulum</name>
    <dbReference type="NCBI Taxonomy" id="2029865"/>
    <lineage>
        <taxon>Bacteria</taxon>
        <taxon>Pseudomonadati</taxon>
        <taxon>Pseudomonadota</taxon>
        <taxon>Alphaproteobacteria</taxon>
        <taxon>Hyphomicrobiales</taxon>
        <taxon>Devosiaceae</taxon>
        <taxon>Pelagibacterium</taxon>
    </lineage>
</organism>
<dbReference type="GO" id="GO:0032993">
    <property type="term" value="C:protein-DNA complex"/>
    <property type="evidence" value="ECO:0007669"/>
    <property type="project" value="TreeGrafter"/>
</dbReference>
<dbReference type="GO" id="GO:0032131">
    <property type="term" value="F:alkylated DNA binding"/>
    <property type="evidence" value="ECO:0007669"/>
    <property type="project" value="TreeGrafter"/>
</dbReference>
<keyword evidence="6" id="KW-0378">Hydrolase</keyword>
<dbReference type="SUPFAM" id="SSF48150">
    <property type="entry name" value="DNA-glycosylase"/>
    <property type="match status" value="1"/>
</dbReference>
<dbReference type="EC" id="3.2.2.21" evidence="2"/>